<protein>
    <recommendedName>
        <fullName evidence="3">Transposase</fullName>
    </recommendedName>
</protein>
<gene>
    <name evidence="1" type="ORF">F1189_13700</name>
</gene>
<dbReference type="EMBL" id="VWPK01000019">
    <property type="protein sequence ID" value="KAA5611611.1"/>
    <property type="molecule type" value="Genomic_DNA"/>
</dbReference>
<dbReference type="OrthoDB" id="1028010at2"/>
<accession>A0A5M6ITR5</accession>
<dbReference type="RefSeq" id="WP_150041385.1">
    <property type="nucleotide sequence ID" value="NZ_OW485606.1"/>
</dbReference>
<dbReference type="InterPro" id="IPR021686">
    <property type="entry name" value="DUF3268"/>
</dbReference>
<comment type="caution">
    <text evidence="1">The sequence shown here is derived from an EMBL/GenBank/DDBJ whole genome shotgun (WGS) entry which is preliminary data.</text>
</comment>
<dbReference type="Proteomes" id="UP000325255">
    <property type="component" value="Unassembled WGS sequence"/>
</dbReference>
<reference evidence="1 2" key="1">
    <citation type="submission" date="2019-09" db="EMBL/GenBank/DDBJ databases">
        <title>Genome sequence of Rhodovastum atsumiense, a diverse member of the Acetobacteraceae family of non-sulfur purple photosynthetic bacteria.</title>
        <authorList>
            <person name="Meyer T."/>
            <person name="Kyndt J."/>
        </authorList>
    </citation>
    <scope>NUCLEOTIDE SEQUENCE [LARGE SCALE GENOMIC DNA]</scope>
    <source>
        <strain evidence="1 2">DSM 21279</strain>
    </source>
</reference>
<dbReference type="Pfam" id="PF11672">
    <property type="entry name" value="DUF3268"/>
    <property type="match status" value="1"/>
</dbReference>
<proteinExistence type="predicted"/>
<dbReference type="AlphaFoldDB" id="A0A5M6ITR5"/>
<sequence length="68" mass="7746">MGRRPKNKAPIAVEVATREARIAAHAAFDRLWQAKMRRDGCTKGVARRAGYRWLASQLYMDPAYCHIS</sequence>
<name>A0A5M6ITR5_9PROT</name>
<organism evidence="1 2">
    <name type="scientific">Rhodovastum atsumiense</name>
    <dbReference type="NCBI Taxonomy" id="504468"/>
    <lineage>
        <taxon>Bacteria</taxon>
        <taxon>Pseudomonadati</taxon>
        <taxon>Pseudomonadota</taxon>
        <taxon>Alphaproteobacteria</taxon>
        <taxon>Acetobacterales</taxon>
        <taxon>Acetobacteraceae</taxon>
        <taxon>Rhodovastum</taxon>
    </lineage>
</organism>
<evidence type="ECO:0000313" key="2">
    <source>
        <dbReference type="Proteomes" id="UP000325255"/>
    </source>
</evidence>
<evidence type="ECO:0008006" key="3">
    <source>
        <dbReference type="Google" id="ProtNLM"/>
    </source>
</evidence>
<keyword evidence="2" id="KW-1185">Reference proteome</keyword>
<evidence type="ECO:0000313" key="1">
    <source>
        <dbReference type="EMBL" id="KAA5611611.1"/>
    </source>
</evidence>